<dbReference type="Pfam" id="PF16105">
    <property type="entry name" value="DUF4823"/>
    <property type="match status" value="1"/>
</dbReference>
<dbReference type="EMBL" id="NHOI01000037">
    <property type="protein sequence ID" value="OVZ82339.1"/>
    <property type="molecule type" value="Genomic_DNA"/>
</dbReference>
<reference evidence="1 2" key="1">
    <citation type="submission" date="2017-05" db="EMBL/GenBank/DDBJ databases">
        <title>Whole genome sequencing of Yersinia kristensenii.</title>
        <authorList>
            <person name="Campioni F."/>
        </authorList>
    </citation>
    <scope>NUCLEOTIDE SEQUENCE [LARGE SCALE GENOMIC DNA]</scope>
    <source>
        <strain evidence="1 2">CFSAN060536</strain>
    </source>
</reference>
<gene>
    <name evidence="1" type="ORF">CBW57_20235</name>
</gene>
<protein>
    <submittedName>
        <fullName evidence="1">DUF4823 domain-containing protein</fullName>
    </submittedName>
</protein>
<dbReference type="AlphaFoldDB" id="A0A208ZPE0"/>
<dbReference type="Proteomes" id="UP000196440">
    <property type="component" value="Unassembled WGS sequence"/>
</dbReference>
<proteinExistence type="predicted"/>
<organism evidence="1 2">
    <name type="scientific">Yersinia intermedia</name>
    <dbReference type="NCBI Taxonomy" id="631"/>
    <lineage>
        <taxon>Bacteria</taxon>
        <taxon>Pseudomonadati</taxon>
        <taxon>Pseudomonadota</taxon>
        <taxon>Gammaproteobacteria</taxon>
        <taxon>Enterobacterales</taxon>
        <taxon>Yersiniaceae</taxon>
        <taxon>Yersinia</taxon>
    </lineage>
</organism>
<name>A0A208ZPE0_YERIN</name>
<dbReference type="PROSITE" id="PS51257">
    <property type="entry name" value="PROKAR_LIPOPROTEIN"/>
    <property type="match status" value="1"/>
</dbReference>
<dbReference type="InterPro" id="IPR032248">
    <property type="entry name" value="DUF4823"/>
</dbReference>
<accession>A0A208ZPE0</accession>
<comment type="caution">
    <text evidence="1">The sequence shown here is derived from an EMBL/GenBank/DDBJ whole genome shotgun (WGS) entry which is preliminary data.</text>
</comment>
<sequence>MKQLVIVGAMLISLSGCSAKYSATDVQHSTELLVKGKPIVISTPADGVYEAQRYAGSGDSTALSVQAAFLRYTDNAEVIADCNKFICLKDNHKLSDGYYAVPQILHWEDRATEWSGKPDTIAIKITVYNAVSDNIISSTIINGKSKWATFGGDHPQDLLAKPVSEYISSLY</sequence>
<evidence type="ECO:0000313" key="1">
    <source>
        <dbReference type="EMBL" id="OVZ82339.1"/>
    </source>
</evidence>
<evidence type="ECO:0000313" key="2">
    <source>
        <dbReference type="Proteomes" id="UP000196440"/>
    </source>
</evidence>
<dbReference type="RefSeq" id="WP_050084343.1">
    <property type="nucleotide sequence ID" value="NZ_CBCPKE010000008.1"/>
</dbReference>